<organism evidence="8 9">
    <name type="scientific">Penicillium nordicum</name>
    <dbReference type="NCBI Taxonomy" id="229535"/>
    <lineage>
        <taxon>Eukaryota</taxon>
        <taxon>Fungi</taxon>
        <taxon>Dikarya</taxon>
        <taxon>Ascomycota</taxon>
        <taxon>Pezizomycotina</taxon>
        <taxon>Eurotiomycetes</taxon>
        <taxon>Eurotiomycetidae</taxon>
        <taxon>Eurotiales</taxon>
        <taxon>Aspergillaceae</taxon>
        <taxon>Penicillium</taxon>
    </lineage>
</organism>
<evidence type="ECO:0000256" key="6">
    <source>
        <dbReference type="ARBA" id="ARBA00023004"/>
    </source>
</evidence>
<dbReference type="Proteomes" id="UP000037696">
    <property type="component" value="Unassembled WGS sequence"/>
</dbReference>
<accession>A0A0M9WB99</accession>
<evidence type="ECO:0000256" key="3">
    <source>
        <dbReference type="ARBA" id="ARBA00022723"/>
    </source>
</evidence>
<keyword evidence="4" id="KW-0223">Dioxygenase</keyword>
<keyword evidence="6" id="KW-0408">Iron</keyword>
<evidence type="ECO:0000259" key="7">
    <source>
        <dbReference type="Pfam" id="PF02668"/>
    </source>
</evidence>
<evidence type="ECO:0000313" key="9">
    <source>
        <dbReference type="Proteomes" id="UP000037696"/>
    </source>
</evidence>
<dbReference type="Gene3D" id="3.60.130.10">
    <property type="entry name" value="Clavaminate synthase-like"/>
    <property type="match status" value="1"/>
</dbReference>
<dbReference type="EMBL" id="LHQQ01000284">
    <property type="protein sequence ID" value="KOS37919.1"/>
    <property type="molecule type" value="Genomic_DNA"/>
</dbReference>
<dbReference type="Pfam" id="PF02668">
    <property type="entry name" value="TauD"/>
    <property type="match status" value="1"/>
</dbReference>
<evidence type="ECO:0000256" key="1">
    <source>
        <dbReference type="ARBA" id="ARBA00001954"/>
    </source>
</evidence>
<dbReference type="OrthoDB" id="10257314at2759"/>
<keyword evidence="3" id="KW-0479">Metal-binding</keyword>
<evidence type="ECO:0000256" key="4">
    <source>
        <dbReference type="ARBA" id="ARBA00022964"/>
    </source>
</evidence>
<dbReference type="STRING" id="229535.A0A0M9WB99"/>
<dbReference type="PANTHER" id="PTHR30468">
    <property type="entry name" value="ALPHA-KETOGLUTARATE-DEPENDENT SULFONATE DIOXYGENASE"/>
    <property type="match status" value="1"/>
</dbReference>
<dbReference type="InterPro" id="IPR051323">
    <property type="entry name" value="AtsK-like"/>
</dbReference>
<keyword evidence="5" id="KW-0560">Oxidoreductase</keyword>
<reference evidence="8 9" key="1">
    <citation type="submission" date="2015-08" db="EMBL/GenBank/DDBJ databases">
        <title>Genome sequencing of Penicillium nordicum.</title>
        <authorList>
            <person name="Nguyen H.D."/>
            <person name="Seifert K.A."/>
        </authorList>
    </citation>
    <scope>NUCLEOTIDE SEQUENCE [LARGE SCALE GENOMIC DNA]</scope>
    <source>
        <strain evidence="8 9">DAOMC 185683</strain>
    </source>
</reference>
<comment type="similarity">
    <text evidence="2">Belongs to the TfdA dioxygenase family.</text>
</comment>
<dbReference type="GO" id="GO:0046872">
    <property type="term" value="F:metal ion binding"/>
    <property type="evidence" value="ECO:0007669"/>
    <property type="project" value="UniProtKB-KW"/>
</dbReference>
<sequence>MAKSGNLVPGASSFNRDIEVNGNSEWPPAKYPAYLPTWDPTQKYPPLQQYIFVDRGNHADPTFPHLLGTDVHTTNITPTMGTFINGCVQLSQLGDSAKDEIALLTAQWKLVVFKDQDFADLPITKAVEWGGYFGRHYINATSGTPLGFPEVQLAHRGAGDSSYDEFFSSHITSAAWHSDVTYEEQPPALTIMYILETPETGGDTLFTDQVEAYRRLSSAFQERLHGLSAPHSGVQQAETARRKGSIVRREPIETVHPIVRTHPVTREKALFVNRQFTRGITDMKRKESDCILSFLYQHIANSPDLQCRIKWEPKMVILWDVS</sequence>
<protein>
    <recommendedName>
        <fullName evidence="7">TauD/TfdA-like domain-containing protein</fullName>
    </recommendedName>
</protein>
<dbReference type="PANTHER" id="PTHR30468:SF1">
    <property type="entry name" value="ALPHA-KETOGLUTARATE-DEPENDENT SULFONATE DIOXYGENASE"/>
    <property type="match status" value="1"/>
</dbReference>
<comment type="caution">
    <text evidence="8">The sequence shown here is derived from an EMBL/GenBank/DDBJ whole genome shotgun (WGS) entry which is preliminary data.</text>
</comment>
<name>A0A0M9WB99_9EURO</name>
<proteinExistence type="inferred from homology"/>
<keyword evidence="9" id="KW-1185">Reference proteome</keyword>
<comment type="cofactor">
    <cofactor evidence="1">
        <name>Fe(2+)</name>
        <dbReference type="ChEBI" id="CHEBI:29033"/>
    </cofactor>
</comment>
<dbReference type="InterPro" id="IPR042098">
    <property type="entry name" value="TauD-like_sf"/>
</dbReference>
<evidence type="ECO:0000256" key="5">
    <source>
        <dbReference type="ARBA" id="ARBA00023002"/>
    </source>
</evidence>
<evidence type="ECO:0000256" key="2">
    <source>
        <dbReference type="ARBA" id="ARBA00005896"/>
    </source>
</evidence>
<dbReference type="SUPFAM" id="SSF51197">
    <property type="entry name" value="Clavaminate synthase-like"/>
    <property type="match status" value="1"/>
</dbReference>
<dbReference type="FunFam" id="3.60.130.10:FF:000003">
    <property type="entry name" value="Alpha-ketoglutarate-dependent taurine dioxygenase"/>
    <property type="match status" value="1"/>
</dbReference>
<evidence type="ECO:0000313" key="8">
    <source>
        <dbReference type="EMBL" id="KOS37919.1"/>
    </source>
</evidence>
<dbReference type="GO" id="GO:0016706">
    <property type="term" value="F:2-oxoglutarate-dependent dioxygenase activity"/>
    <property type="evidence" value="ECO:0007669"/>
    <property type="project" value="TreeGrafter"/>
</dbReference>
<feature type="domain" description="TauD/TfdA-like" evidence="7">
    <location>
        <begin position="88"/>
        <end position="320"/>
    </location>
</feature>
<dbReference type="InterPro" id="IPR003819">
    <property type="entry name" value="TauD/TfdA-like"/>
</dbReference>
<gene>
    <name evidence="8" type="ORF">ACN38_g11270</name>
</gene>
<dbReference type="AlphaFoldDB" id="A0A0M9WB99"/>
<dbReference type="GO" id="GO:0005737">
    <property type="term" value="C:cytoplasm"/>
    <property type="evidence" value="ECO:0007669"/>
    <property type="project" value="TreeGrafter"/>
</dbReference>